<dbReference type="Pfam" id="PF21725">
    <property type="entry name" value="T7SS_signal"/>
    <property type="match status" value="1"/>
</dbReference>
<name>A0AB39RF01_9ACTN</name>
<evidence type="ECO:0000256" key="1">
    <source>
        <dbReference type="SAM" id="MobiDB-lite"/>
    </source>
</evidence>
<reference evidence="4" key="1">
    <citation type="submission" date="2024-07" db="EMBL/GenBank/DDBJ databases">
        <authorList>
            <person name="Yu S.T."/>
        </authorList>
    </citation>
    <scope>NUCLEOTIDE SEQUENCE</scope>
    <source>
        <strain evidence="4">R41</strain>
    </source>
</reference>
<gene>
    <name evidence="4" type="ORF">AB5J53_19725</name>
</gene>
<sequence>MSRPKDWSPVELDSDPVAGDPVAVAKLGRRFRRVADAIREQSGNISALCGVEGWQSDAADEFRKAADGTAGRLKKVLDRFDTAADLLGEQSEQPDQKYASVLASSQQAADKARNDAESDRDEKDKLDRAIDALDESADDYADKKRELTRKRDAAADRIQDAIKRVHAAKNARNHAGEKAARALDELMDHDKLKDSRWENIKGALKSIADVAGWVATICALASLLVGWIPIIGWALAGVLDAIALAATLVSLACHLVLVFSGDASIADLVLDGVALLTLGLGRAALSAGKAAAAGVRGVQTASRSARADFLAANSLGGRSVKAANTLKGKATKAANQAAEEAAQRLAGNLPGVFGKLGEFKHVLNPKVIYRDSVDALKGLKDFKDIGKLFGRDAWVGARPFGNPEWVESGKALQEIPILGKFETMGGMKFTDYVRSAGNRWLGYTAAATAIDGNDKLHGLTEWENPYNKWKEAWTVG</sequence>
<accession>A0AB39RF01</accession>
<protein>
    <submittedName>
        <fullName evidence="4">T7SS-secreted protein</fullName>
    </submittedName>
</protein>
<feature type="domain" description="Putative T7SS secretion signal" evidence="3">
    <location>
        <begin position="17"/>
        <end position="189"/>
    </location>
</feature>
<keyword evidence="2" id="KW-0472">Membrane</keyword>
<dbReference type="AlphaFoldDB" id="A0AB39RF01"/>
<dbReference type="InterPro" id="IPR049082">
    <property type="entry name" value="T7SS_signal"/>
</dbReference>
<feature type="transmembrane region" description="Helical" evidence="2">
    <location>
        <begin position="210"/>
        <end position="235"/>
    </location>
</feature>
<dbReference type="EMBL" id="CP163443">
    <property type="protein sequence ID" value="XDQ53732.1"/>
    <property type="molecule type" value="Genomic_DNA"/>
</dbReference>
<keyword evidence="2" id="KW-1133">Transmembrane helix</keyword>
<evidence type="ECO:0000313" key="4">
    <source>
        <dbReference type="EMBL" id="XDQ53732.1"/>
    </source>
</evidence>
<proteinExistence type="predicted"/>
<feature type="region of interest" description="Disordered" evidence="1">
    <location>
        <begin position="88"/>
        <end position="125"/>
    </location>
</feature>
<evidence type="ECO:0000259" key="3">
    <source>
        <dbReference type="Pfam" id="PF21725"/>
    </source>
</evidence>
<feature type="compositionally biased region" description="Basic and acidic residues" evidence="1">
    <location>
        <begin position="110"/>
        <end position="125"/>
    </location>
</feature>
<dbReference type="RefSeq" id="WP_369246975.1">
    <property type="nucleotide sequence ID" value="NZ_CP163443.1"/>
</dbReference>
<feature type="transmembrane region" description="Helical" evidence="2">
    <location>
        <begin position="241"/>
        <end position="259"/>
    </location>
</feature>
<organism evidence="4">
    <name type="scientific">Streptomyces sp. R41</name>
    <dbReference type="NCBI Taxonomy" id="3238632"/>
    <lineage>
        <taxon>Bacteria</taxon>
        <taxon>Bacillati</taxon>
        <taxon>Actinomycetota</taxon>
        <taxon>Actinomycetes</taxon>
        <taxon>Kitasatosporales</taxon>
        <taxon>Streptomycetaceae</taxon>
        <taxon>Streptomyces</taxon>
    </lineage>
</organism>
<keyword evidence="2" id="KW-0812">Transmembrane</keyword>
<evidence type="ECO:0000256" key="2">
    <source>
        <dbReference type="SAM" id="Phobius"/>
    </source>
</evidence>